<keyword evidence="9" id="KW-1185">Reference proteome</keyword>
<dbReference type="Gene3D" id="3.40.1190.20">
    <property type="match status" value="1"/>
</dbReference>
<dbReference type="PIRSF" id="PIRSF000535">
    <property type="entry name" value="1PFK/6PFK/LacC"/>
    <property type="match status" value="1"/>
</dbReference>
<organism evidence="8 9">
    <name type="scientific">Palleronia caenipelagi</name>
    <dbReference type="NCBI Taxonomy" id="2489174"/>
    <lineage>
        <taxon>Bacteria</taxon>
        <taxon>Pseudomonadati</taxon>
        <taxon>Pseudomonadota</taxon>
        <taxon>Alphaproteobacteria</taxon>
        <taxon>Rhodobacterales</taxon>
        <taxon>Roseobacteraceae</taxon>
        <taxon>Palleronia</taxon>
    </lineage>
</organism>
<gene>
    <name evidence="8" type="ORF">FEV53_01670</name>
</gene>
<dbReference type="EMBL" id="VFSV01000002">
    <property type="protein sequence ID" value="TRD23292.1"/>
    <property type="molecule type" value="Genomic_DNA"/>
</dbReference>
<comment type="caution">
    <text evidence="8">The sequence shown here is derived from an EMBL/GenBank/DDBJ whole genome shotgun (WGS) entry which is preliminary data.</text>
</comment>
<dbReference type="OrthoDB" id="9801219at2"/>
<dbReference type="AlphaFoldDB" id="A0A547QAB5"/>
<dbReference type="NCBIfam" id="TIGR03168">
    <property type="entry name" value="1-PFK"/>
    <property type="match status" value="1"/>
</dbReference>
<evidence type="ECO:0000259" key="7">
    <source>
        <dbReference type="Pfam" id="PF00294"/>
    </source>
</evidence>
<comment type="similarity">
    <text evidence="1 6">Belongs to the carbohydrate kinase PfkB family.</text>
</comment>
<keyword evidence="2 6" id="KW-0808">Transferase</keyword>
<dbReference type="GO" id="GO:0005524">
    <property type="term" value="F:ATP binding"/>
    <property type="evidence" value="ECO:0007669"/>
    <property type="project" value="UniProtKB-KW"/>
</dbReference>
<protein>
    <recommendedName>
        <fullName evidence="6">Phosphofructokinase</fullName>
    </recommendedName>
</protein>
<dbReference type="RefSeq" id="WP_142833083.1">
    <property type="nucleotide sequence ID" value="NZ_VFSV01000002.1"/>
</dbReference>
<dbReference type="InterPro" id="IPR017583">
    <property type="entry name" value="Tagatose/fructose_Pkinase"/>
</dbReference>
<feature type="domain" description="Carbohydrate kinase PfkB" evidence="7">
    <location>
        <begin position="20"/>
        <end position="309"/>
    </location>
</feature>
<dbReference type="Pfam" id="PF00294">
    <property type="entry name" value="PfkB"/>
    <property type="match status" value="1"/>
</dbReference>
<name>A0A547QAB5_9RHOB</name>
<evidence type="ECO:0000256" key="2">
    <source>
        <dbReference type="ARBA" id="ARBA00022679"/>
    </source>
</evidence>
<proteinExistence type="inferred from homology"/>
<dbReference type="InterPro" id="IPR029056">
    <property type="entry name" value="Ribokinase-like"/>
</dbReference>
<evidence type="ECO:0000313" key="8">
    <source>
        <dbReference type="EMBL" id="TRD23292.1"/>
    </source>
</evidence>
<dbReference type="PROSITE" id="PS00583">
    <property type="entry name" value="PFKB_KINASES_1"/>
    <property type="match status" value="1"/>
</dbReference>
<keyword evidence="4 8" id="KW-0418">Kinase</keyword>
<dbReference type="SUPFAM" id="SSF53613">
    <property type="entry name" value="Ribokinase-like"/>
    <property type="match status" value="1"/>
</dbReference>
<dbReference type="InterPro" id="IPR011611">
    <property type="entry name" value="PfkB_dom"/>
</dbReference>
<dbReference type="PANTHER" id="PTHR46566:SF2">
    <property type="entry name" value="ATP-DEPENDENT 6-PHOSPHOFRUCTOKINASE ISOZYME 2"/>
    <property type="match status" value="1"/>
</dbReference>
<sequence length="331" mass="34258">MLSPSLPAILTITLNPALDLSTQTPHLRPGEKLRCAEPSLDPGGGGINVSRMVNRLGAETTAFVALGGATGMRLITALQQEGISTRIIPIAGETRTSLSVRDLSTGEQFRFMLPGPALKPSEFLHAIAAVSEEAAEGDFVVISGSQPLGTEADFTCRLAEALAPNRVRLVVDTSGAPLSWLVTHPSVDPSARPEILRFDGVEAEDAAGHPLPTRADTAAFAGELIARGVANRVVIGRGAEGNLLAEADGIWFAHAAKVDVLSTVGAGDSFLGTLTYALATGATSAEALQWGTAAAAAAVTTPGTKLCDPEDVERLRPLCTLEKITDVPASV</sequence>
<dbReference type="InterPro" id="IPR002173">
    <property type="entry name" value="Carboh/pur_kinase_PfkB_CS"/>
</dbReference>
<evidence type="ECO:0000256" key="4">
    <source>
        <dbReference type="ARBA" id="ARBA00022777"/>
    </source>
</evidence>
<reference evidence="8 9" key="1">
    <citation type="submission" date="2019-06" db="EMBL/GenBank/DDBJ databases">
        <title>Paenimaribius caenipelagi gen. nov., sp. nov., isolated from a tidal flat.</title>
        <authorList>
            <person name="Yoon J.-H."/>
        </authorList>
    </citation>
    <scope>NUCLEOTIDE SEQUENCE [LARGE SCALE GENOMIC DNA]</scope>
    <source>
        <strain evidence="8 9">JBTF-M29</strain>
    </source>
</reference>
<dbReference type="GO" id="GO:0003872">
    <property type="term" value="F:6-phosphofructokinase activity"/>
    <property type="evidence" value="ECO:0007669"/>
    <property type="project" value="TreeGrafter"/>
</dbReference>
<dbReference type="CDD" id="cd01164">
    <property type="entry name" value="FruK_PfkB_like"/>
    <property type="match status" value="1"/>
</dbReference>
<dbReference type="PANTHER" id="PTHR46566">
    <property type="entry name" value="1-PHOSPHOFRUCTOKINASE-RELATED"/>
    <property type="match status" value="1"/>
</dbReference>
<evidence type="ECO:0000256" key="6">
    <source>
        <dbReference type="PIRNR" id="PIRNR000535"/>
    </source>
</evidence>
<keyword evidence="3" id="KW-0547">Nucleotide-binding</keyword>
<evidence type="ECO:0000313" key="9">
    <source>
        <dbReference type="Proteomes" id="UP000318590"/>
    </source>
</evidence>
<evidence type="ECO:0000256" key="3">
    <source>
        <dbReference type="ARBA" id="ARBA00022741"/>
    </source>
</evidence>
<evidence type="ECO:0000256" key="5">
    <source>
        <dbReference type="ARBA" id="ARBA00022840"/>
    </source>
</evidence>
<dbReference type="GO" id="GO:0005829">
    <property type="term" value="C:cytosol"/>
    <property type="evidence" value="ECO:0007669"/>
    <property type="project" value="TreeGrafter"/>
</dbReference>
<dbReference type="Proteomes" id="UP000318590">
    <property type="component" value="Unassembled WGS sequence"/>
</dbReference>
<evidence type="ECO:0000256" key="1">
    <source>
        <dbReference type="ARBA" id="ARBA00010688"/>
    </source>
</evidence>
<keyword evidence="5" id="KW-0067">ATP-binding</keyword>
<accession>A0A547QAB5</accession>